<reference evidence="1 2" key="1">
    <citation type="submission" date="2019-07" db="EMBL/GenBank/DDBJ databases">
        <title>Lentzea xizangensis sp. nov., isolated from Qinghai-Tibetan Plateau Soils.</title>
        <authorList>
            <person name="Huang J."/>
        </authorList>
    </citation>
    <scope>NUCLEOTIDE SEQUENCE [LARGE SCALE GENOMIC DNA]</scope>
    <source>
        <strain evidence="1 2">FXJ1.1311</strain>
    </source>
</reference>
<keyword evidence="2" id="KW-1185">Reference proteome</keyword>
<dbReference type="AlphaFoldDB" id="A0A563EJ04"/>
<protein>
    <recommendedName>
        <fullName evidence="3">Guanylate cyclase domain-containing protein</fullName>
    </recommendedName>
</protein>
<organism evidence="1 2">
    <name type="scientific">Lentzea tibetensis</name>
    <dbReference type="NCBI Taxonomy" id="2591470"/>
    <lineage>
        <taxon>Bacteria</taxon>
        <taxon>Bacillati</taxon>
        <taxon>Actinomycetota</taxon>
        <taxon>Actinomycetes</taxon>
        <taxon>Pseudonocardiales</taxon>
        <taxon>Pseudonocardiaceae</taxon>
        <taxon>Lentzea</taxon>
    </lineage>
</organism>
<name>A0A563EJ04_9PSEU</name>
<evidence type="ECO:0000313" key="2">
    <source>
        <dbReference type="Proteomes" id="UP000316639"/>
    </source>
</evidence>
<evidence type="ECO:0008006" key="3">
    <source>
        <dbReference type="Google" id="ProtNLM"/>
    </source>
</evidence>
<accession>A0A563EJ04</accession>
<dbReference type="Proteomes" id="UP000316639">
    <property type="component" value="Unassembled WGS sequence"/>
</dbReference>
<dbReference type="RefSeq" id="WP_146358444.1">
    <property type="nucleotide sequence ID" value="NZ_VOBR01000030.1"/>
</dbReference>
<sequence>MHVSTEVQRPAVRLCTAADVERYSRFTDLQASRAQERFTSALRKARVNAGLAESEVDLQASGDGEFAVLPPGIDETEVIPRFVAELTIALREVNADLSDHARLRLRVAMHRGLLAPGVCGWVGTSAIAVHRLLDSPAARSALAEHPDADFALIVGDTLYRDVIAHGHRGLSAGSFREVVVEIPAKRFSEVAWVHLGRSW</sequence>
<evidence type="ECO:0000313" key="1">
    <source>
        <dbReference type="EMBL" id="TWP46709.1"/>
    </source>
</evidence>
<proteinExistence type="predicted"/>
<comment type="caution">
    <text evidence="1">The sequence shown here is derived from an EMBL/GenBank/DDBJ whole genome shotgun (WGS) entry which is preliminary data.</text>
</comment>
<gene>
    <name evidence="1" type="ORF">FKR81_34540</name>
</gene>
<dbReference type="OrthoDB" id="4961576at2"/>
<dbReference type="EMBL" id="VOBR01000030">
    <property type="protein sequence ID" value="TWP46709.1"/>
    <property type="molecule type" value="Genomic_DNA"/>
</dbReference>